<dbReference type="PANTHER" id="PTHR13696">
    <property type="entry name" value="P-LOOP CONTAINING NUCLEOSIDE TRIPHOSPHATE HYDROLASE"/>
    <property type="match status" value="1"/>
</dbReference>
<reference evidence="2 3" key="1">
    <citation type="journal article" date="2016" name="J. Microbiol.">
        <title>Dankookia rubra gen. nov., sp. nov., an alphaproteobacterium isolated from sediment of a shallow stream.</title>
        <authorList>
            <person name="Kim W.H."/>
            <person name="Kim D.H."/>
            <person name="Kang K."/>
            <person name="Ahn T.Y."/>
        </authorList>
    </citation>
    <scope>NUCLEOTIDE SEQUENCE [LARGE SCALE GENOMIC DNA]</scope>
    <source>
        <strain evidence="2 3">JCM30602</strain>
    </source>
</reference>
<feature type="domain" description="CobQ/CobB/MinD/ParA nucleotide binding" evidence="1">
    <location>
        <begin position="4"/>
        <end position="178"/>
    </location>
</feature>
<dbReference type="Pfam" id="PF01656">
    <property type="entry name" value="CbiA"/>
    <property type="match status" value="1"/>
</dbReference>
<evidence type="ECO:0000313" key="2">
    <source>
        <dbReference type="EMBL" id="TDH57874.1"/>
    </source>
</evidence>
<gene>
    <name evidence="2" type="ORF">E2C06_35615</name>
</gene>
<dbReference type="SUPFAM" id="SSF52540">
    <property type="entry name" value="P-loop containing nucleoside triphosphate hydrolases"/>
    <property type="match status" value="1"/>
</dbReference>
<dbReference type="EMBL" id="SMSJ01000195">
    <property type="protein sequence ID" value="TDH57874.1"/>
    <property type="molecule type" value="Genomic_DNA"/>
</dbReference>
<dbReference type="InterPro" id="IPR002586">
    <property type="entry name" value="CobQ/CobB/MinD/ParA_Nub-bd_dom"/>
</dbReference>
<dbReference type="InterPro" id="IPR027417">
    <property type="entry name" value="P-loop_NTPase"/>
</dbReference>
<dbReference type="AlphaFoldDB" id="A0A4R5Q4J4"/>
<protein>
    <submittedName>
        <fullName evidence="2">ParA family protein</fullName>
    </submittedName>
</protein>
<dbReference type="Proteomes" id="UP000295096">
    <property type="component" value="Unassembled WGS sequence"/>
</dbReference>
<name>A0A4R5Q4J4_9PROT</name>
<accession>A0A4R5Q4J4</accession>
<evidence type="ECO:0000313" key="3">
    <source>
        <dbReference type="Proteomes" id="UP000295096"/>
    </source>
</evidence>
<dbReference type="PIRSF" id="PIRSF009320">
    <property type="entry name" value="Nuc_binding_HP_1000"/>
    <property type="match status" value="1"/>
</dbReference>
<comment type="caution">
    <text evidence="2">The sequence shown here is derived from an EMBL/GenBank/DDBJ whole genome shotgun (WGS) entry which is preliminary data.</text>
</comment>
<proteinExistence type="predicted"/>
<dbReference type="OrthoDB" id="7331108at2"/>
<dbReference type="PANTHER" id="PTHR13696:SF96">
    <property type="entry name" value="COBQ_COBB_MIND_PARA NUCLEOTIDE BINDING DOMAIN-CONTAINING PROTEIN"/>
    <property type="match status" value="1"/>
</dbReference>
<dbReference type="InterPro" id="IPR050678">
    <property type="entry name" value="DNA_Partitioning_ATPase"/>
</dbReference>
<keyword evidence="3" id="KW-1185">Reference proteome</keyword>
<dbReference type="CDD" id="cd02042">
    <property type="entry name" value="ParAB_family"/>
    <property type="match status" value="1"/>
</dbReference>
<evidence type="ECO:0000259" key="1">
    <source>
        <dbReference type="Pfam" id="PF01656"/>
    </source>
</evidence>
<organism evidence="2 3">
    <name type="scientific">Dankookia rubra</name>
    <dbReference type="NCBI Taxonomy" id="1442381"/>
    <lineage>
        <taxon>Bacteria</taxon>
        <taxon>Pseudomonadati</taxon>
        <taxon>Pseudomonadota</taxon>
        <taxon>Alphaproteobacteria</taxon>
        <taxon>Acetobacterales</taxon>
        <taxon>Roseomonadaceae</taxon>
        <taxon>Dankookia</taxon>
    </lineage>
</organism>
<dbReference type="Gene3D" id="3.40.50.300">
    <property type="entry name" value="P-loop containing nucleotide triphosphate hydrolases"/>
    <property type="match status" value="1"/>
</dbReference>
<sequence length="221" mass="23473">MRTIMIAKQKGGSAATTVARELGVVAAAAGQRVVFIDLDPQGTLRSWWNRRTEGAEGDPNPALATPAPAQMVDALDQLRIAGVDLCIIDTPPSVHAFLGSVMRLADLILLPTRPTTDDLDALPGVLDLVEDTGRPFAFIVTQAPAGKSRLYDDAVPVLAQRGRVAPPLRLRADFPVAAASGRTATEIAPKGKAAEEVHALWRFVLADLAKTGRKRSSIKVS</sequence>